<keyword evidence="4" id="KW-0067">ATP-binding</keyword>
<proteinExistence type="predicted"/>
<dbReference type="CDD" id="cd18011">
    <property type="entry name" value="DEXDc_RapA"/>
    <property type="match status" value="1"/>
</dbReference>
<dbReference type="Pfam" id="PF00176">
    <property type="entry name" value="SNF2-rel_dom"/>
    <property type="match status" value="1"/>
</dbReference>
<evidence type="ECO:0000259" key="5">
    <source>
        <dbReference type="PROSITE" id="PS51192"/>
    </source>
</evidence>
<dbReference type="InterPro" id="IPR057342">
    <property type="entry name" value="DEXDc_RapA"/>
</dbReference>
<evidence type="ECO:0000256" key="2">
    <source>
        <dbReference type="ARBA" id="ARBA00022801"/>
    </source>
</evidence>
<dbReference type="RefSeq" id="WP_280040936.1">
    <property type="nucleotide sequence ID" value="NZ_CP162607.1"/>
</dbReference>
<dbReference type="InterPro" id="IPR049730">
    <property type="entry name" value="SNF2/RAD54-like_C"/>
</dbReference>
<keyword evidence="2" id="KW-0378">Hydrolase</keyword>
<organism evidence="7">
    <name type="scientific">Pseudomonas sp. Hg7Tf</name>
    <dbReference type="NCBI Taxonomy" id="3236988"/>
    <lineage>
        <taxon>Bacteria</taxon>
        <taxon>Pseudomonadati</taxon>
        <taxon>Pseudomonadota</taxon>
        <taxon>Gammaproteobacteria</taxon>
        <taxon>Pseudomonadales</taxon>
        <taxon>Pseudomonadaceae</taxon>
        <taxon>Pseudomonas</taxon>
    </lineage>
</organism>
<dbReference type="InterPro" id="IPR014001">
    <property type="entry name" value="Helicase_ATP-bd"/>
</dbReference>
<accession>A0AB39I5M8</accession>
<reference evidence="7" key="1">
    <citation type="submission" date="2024-07" db="EMBL/GenBank/DDBJ databases">
        <title>Identification and characteristics of a novel species of coltsfoot's symbiotic bacteria.</title>
        <authorList>
            <person name="Juszczyk A."/>
            <person name="Jasielczuk I."/>
            <person name="Gurgul A."/>
            <person name="Rogala M."/>
            <person name="Kowalczyk A."/>
            <person name="Szmatola T."/>
            <person name="Kosecka-Strojek M."/>
            <person name="Arent Z."/>
            <person name="Latowski D."/>
        </authorList>
    </citation>
    <scope>NUCLEOTIDE SEQUENCE</scope>
    <source>
        <strain evidence="7">Hg7Tf</strain>
    </source>
</reference>
<dbReference type="GO" id="GO:0016787">
    <property type="term" value="F:hydrolase activity"/>
    <property type="evidence" value="ECO:0007669"/>
    <property type="project" value="UniProtKB-KW"/>
</dbReference>
<feature type="domain" description="Helicase ATP-binding" evidence="5">
    <location>
        <begin position="113"/>
        <end position="286"/>
    </location>
</feature>
<dbReference type="EMBL" id="CP162607">
    <property type="protein sequence ID" value="XDK38065.1"/>
    <property type="molecule type" value="Genomic_DNA"/>
</dbReference>
<evidence type="ECO:0000256" key="3">
    <source>
        <dbReference type="ARBA" id="ARBA00022806"/>
    </source>
</evidence>
<keyword evidence="1" id="KW-0547">Nucleotide-binding</keyword>
<dbReference type="SMART" id="SM00487">
    <property type="entry name" value="DEXDc"/>
    <property type="match status" value="1"/>
</dbReference>
<dbReference type="Gene3D" id="3.40.50.300">
    <property type="entry name" value="P-loop containing nucleotide triphosphate hydrolases"/>
    <property type="match status" value="1"/>
</dbReference>
<sequence length="930" mass="104204">MTTLEHDFLPGNLVRARGREWVVQSDSRRDWLRLRPLSGADDESITLIPELELCPVEPATFSWPDPEHAGNHAASLLLRDALRLTLRAGAGPFRSFGNIAVEPRGYQLVPLLMALRLSTVRLLIADDVGIGKTIEAGLIARELMDRGEISRLAILCPPHLVEQWQSELESRFNLQTTALTSSSAARIERELPHGVRLFDHHPVVVVSLDYIKSERNREQFLATAPECIIVDEAHTCASSGAGKQLRFELLQRLTRDEERHLILLTATPHSGDEAAFYNLLSLLAPRFAALQGRMTATDPLRQELSRHFVQRRRKDIAEWQAETDDGPGFPRRMKTELTYQLSGEWGAFFDAVQDYCRELAETIEQQDTQGGAGLIWYATLALLRCVASSPAAAVKALTTRLEGALLDDSLLSDERLHDGEADDLSSNDLEPPGQLQTQVWDASRLQTLITDARRLSGKRGDPKLAALIQHIELLVKDGYHPVVFCRYIATAHYVAEHLKVAFPKTTIEAITGELTPEQRRERVDDMADADQRILVATDCLSEGINLQHLFTAVVHYDLAWNPTRHEQREGRVDRFGQQSEEVRCTMLYGQDNPVDGFVLNVILKKGEAIQKELGVLVPLPEDEARINQALVKAALMGRERMAAPYTPDLFAEANVELQPLQAQWQDALEKAKANRTVFAQRRIKPDEVLPEWHKQQQALGTQADVQRFLQSACVRLGAPLEAGRKQTARFLPQHLPEALRQRLTDEGITAPQLIDFSELHRSHPLVGLLAQHLLEGALEGERPLAARCAATLTEEVEVVTTLYLLRLRHQLSYVRRREPFQMMAEETVTLAVQGRNAPQWLADDSVSRLLECTPSGNLPIEAVQREVRIALDFLAAHPQQLQALAQQRADALLTDHQRVREATRDVGQYSVSPCLPVDVMGVYVLLPDSL</sequence>
<dbReference type="SUPFAM" id="SSF52540">
    <property type="entry name" value="P-loop containing nucleoside triphosphate hydrolases"/>
    <property type="match status" value="1"/>
</dbReference>
<dbReference type="InterPro" id="IPR038718">
    <property type="entry name" value="SNF2-like_sf"/>
</dbReference>
<dbReference type="InterPro" id="IPR000330">
    <property type="entry name" value="SNF2_N"/>
</dbReference>
<dbReference type="PROSITE" id="PS51194">
    <property type="entry name" value="HELICASE_CTER"/>
    <property type="match status" value="1"/>
</dbReference>
<protein>
    <submittedName>
        <fullName evidence="7">Helicase-related protein</fullName>
    </submittedName>
</protein>
<dbReference type="Pfam" id="PF00271">
    <property type="entry name" value="Helicase_C"/>
    <property type="match status" value="1"/>
</dbReference>
<evidence type="ECO:0000256" key="1">
    <source>
        <dbReference type="ARBA" id="ARBA00022741"/>
    </source>
</evidence>
<dbReference type="PANTHER" id="PTHR45766">
    <property type="entry name" value="DNA ANNEALING HELICASE AND ENDONUCLEASE ZRANB3 FAMILY MEMBER"/>
    <property type="match status" value="1"/>
</dbReference>
<feature type="domain" description="Helicase C-terminal" evidence="6">
    <location>
        <begin position="466"/>
        <end position="624"/>
    </location>
</feature>
<dbReference type="Gene3D" id="3.40.50.10810">
    <property type="entry name" value="Tandem AAA-ATPase domain"/>
    <property type="match status" value="1"/>
</dbReference>
<dbReference type="GO" id="GO:0005524">
    <property type="term" value="F:ATP binding"/>
    <property type="evidence" value="ECO:0007669"/>
    <property type="project" value="UniProtKB-KW"/>
</dbReference>
<dbReference type="SMART" id="SM00490">
    <property type="entry name" value="HELICc"/>
    <property type="match status" value="1"/>
</dbReference>
<evidence type="ECO:0000259" key="6">
    <source>
        <dbReference type="PROSITE" id="PS51194"/>
    </source>
</evidence>
<dbReference type="AlphaFoldDB" id="A0AB39I5M8"/>
<gene>
    <name evidence="7" type="ORF">AB4Y39_05165</name>
</gene>
<dbReference type="PANTHER" id="PTHR45766:SF6">
    <property type="entry name" value="SWI_SNF-RELATED MATRIX-ASSOCIATED ACTIN-DEPENDENT REGULATOR OF CHROMATIN SUBFAMILY A-LIKE PROTEIN 1"/>
    <property type="match status" value="1"/>
</dbReference>
<evidence type="ECO:0000313" key="7">
    <source>
        <dbReference type="EMBL" id="XDK38065.1"/>
    </source>
</evidence>
<name>A0AB39I5M8_9PSED</name>
<dbReference type="InterPro" id="IPR027417">
    <property type="entry name" value="P-loop_NTPase"/>
</dbReference>
<keyword evidence="3 7" id="KW-0347">Helicase</keyword>
<dbReference type="GO" id="GO:0004386">
    <property type="term" value="F:helicase activity"/>
    <property type="evidence" value="ECO:0007669"/>
    <property type="project" value="UniProtKB-KW"/>
</dbReference>
<evidence type="ECO:0000256" key="4">
    <source>
        <dbReference type="ARBA" id="ARBA00022840"/>
    </source>
</evidence>
<dbReference type="InterPro" id="IPR001650">
    <property type="entry name" value="Helicase_C-like"/>
</dbReference>
<dbReference type="CDD" id="cd18793">
    <property type="entry name" value="SF2_C_SNF"/>
    <property type="match status" value="1"/>
</dbReference>
<dbReference type="PROSITE" id="PS51192">
    <property type="entry name" value="HELICASE_ATP_BIND_1"/>
    <property type="match status" value="1"/>
</dbReference>